<reference evidence="1 2" key="1">
    <citation type="journal article" date="2019" name="Sci. Rep.">
        <title>Orb-weaving spider Araneus ventricosus genome elucidates the spidroin gene catalogue.</title>
        <authorList>
            <person name="Kono N."/>
            <person name="Nakamura H."/>
            <person name="Ohtoshi R."/>
            <person name="Moran D.A.P."/>
            <person name="Shinohara A."/>
            <person name="Yoshida Y."/>
            <person name="Fujiwara M."/>
            <person name="Mori M."/>
            <person name="Tomita M."/>
            <person name="Arakawa K."/>
        </authorList>
    </citation>
    <scope>NUCLEOTIDE SEQUENCE [LARGE SCALE GENOMIC DNA]</scope>
</reference>
<sequence>MSSPKSAEDPHSGWSGFMKITARKRCYEKSAVIPLPFVNLQPSNPTSINTSLRFAAEECRKRQQRCIVTFDHPLFIKAMNIVSQVNETDELFKVIVRIGGYHLLVVRWAKLWVAVTSKKCGVSKSEERSSLCSGIVADDRVNYVSAEELSENAVKVIVGKIFADVTLKRKEQVYTLTAMGNTIIVDKDPAVVNPNQLLHLIACVVRSANDLEGCLQCELAPYPQSLFDDVVLRAGE</sequence>
<dbReference type="Proteomes" id="UP000499080">
    <property type="component" value="Unassembled WGS sequence"/>
</dbReference>
<dbReference type="OrthoDB" id="5983950at2759"/>
<gene>
    <name evidence="1" type="ORF">AVEN_144208_1</name>
</gene>
<dbReference type="EMBL" id="BGPR01002145">
    <property type="protein sequence ID" value="GBM68502.1"/>
    <property type="molecule type" value="Genomic_DNA"/>
</dbReference>
<dbReference type="AlphaFoldDB" id="A0A4Y2HTB4"/>
<proteinExistence type="predicted"/>
<evidence type="ECO:0000313" key="1">
    <source>
        <dbReference type="EMBL" id="GBM68502.1"/>
    </source>
</evidence>
<comment type="caution">
    <text evidence="1">The sequence shown here is derived from an EMBL/GenBank/DDBJ whole genome shotgun (WGS) entry which is preliminary data.</text>
</comment>
<evidence type="ECO:0000313" key="2">
    <source>
        <dbReference type="Proteomes" id="UP000499080"/>
    </source>
</evidence>
<protein>
    <submittedName>
        <fullName evidence="1">Uncharacterized protein</fullName>
    </submittedName>
</protein>
<keyword evidence="2" id="KW-1185">Reference proteome</keyword>
<accession>A0A4Y2HTB4</accession>
<organism evidence="1 2">
    <name type="scientific">Araneus ventricosus</name>
    <name type="common">Orbweaver spider</name>
    <name type="synonym">Epeira ventricosa</name>
    <dbReference type="NCBI Taxonomy" id="182803"/>
    <lineage>
        <taxon>Eukaryota</taxon>
        <taxon>Metazoa</taxon>
        <taxon>Ecdysozoa</taxon>
        <taxon>Arthropoda</taxon>
        <taxon>Chelicerata</taxon>
        <taxon>Arachnida</taxon>
        <taxon>Araneae</taxon>
        <taxon>Araneomorphae</taxon>
        <taxon>Entelegynae</taxon>
        <taxon>Araneoidea</taxon>
        <taxon>Araneidae</taxon>
        <taxon>Araneus</taxon>
    </lineage>
</organism>
<name>A0A4Y2HTB4_ARAVE</name>